<evidence type="ECO:0000313" key="2">
    <source>
        <dbReference type="Proteomes" id="UP001153076"/>
    </source>
</evidence>
<organism evidence="1 2">
    <name type="scientific">Carnegiea gigantea</name>
    <dbReference type="NCBI Taxonomy" id="171969"/>
    <lineage>
        <taxon>Eukaryota</taxon>
        <taxon>Viridiplantae</taxon>
        <taxon>Streptophyta</taxon>
        <taxon>Embryophyta</taxon>
        <taxon>Tracheophyta</taxon>
        <taxon>Spermatophyta</taxon>
        <taxon>Magnoliopsida</taxon>
        <taxon>eudicotyledons</taxon>
        <taxon>Gunneridae</taxon>
        <taxon>Pentapetalae</taxon>
        <taxon>Caryophyllales</taxon>
        <taxon>Cactineae</taxon>
        <taxon>Cactaceae</taxon>
        <taxon>Cactoideae</taxon>
        <taxon>Echinocereeae</taxon>
        <taxon>Carnegiea</taxon>
    </lineage>
</organism>
<name>A0A9Q1K016_9CARY</name>
<protein>
    <submittedName>
        <fullName evidence="1">Uncharacterized protein</fullName>
    </submittedName>
</protein>
<dbReference type="EMBL" id="JAKOGI010000506">
    <property type="protein sequence ID" value="KAJ8433990.1"/>
    <property type="molecule type" value="Genomic_DNA"/>
</dbReference>
<comment type="caution">
    <text evidence="1">The sequence shown here is derived from an EMBL/GenBank/DDBJ whole genome shotgun (WGS) entry which is preliminary data.</text>
</comment>
<reference evidence="1" key="1">
    <citation type="submission" date="2022-04" db="EMBL/GenBank/DDBJ databases">
        <title>Carnegiea gigantea Genome sequencing and assembly v2.</title>
        <authorList>
            <person name="Copetti D."/>
            <person name="Sanderson M.J."/>
            <person name="Burquez A."/>
            <person name="Wojciechowski M.F."/>
        </authorList>
    </citation>
    <scope>NUCLEOTIDE SEQUENCE</scope>
    <source>
        <strain evidence="1">SGP5-SGP5p</strain>
        <tissue evidence="1">Aerial part</tissue>
    </source>
</reference>
<evidence type="ECO:0000313" key="1">
    <source>
        <dbReference type="EMBL" id="KAJ8433990.1"/>
    </source>
</evidence>
<accession>A0A9Q1K016</accession>
<sequence length="268" mass="30013">MYLLDLLVDEALPLLLPTALSVSCHLLWSGVPSLKDRQARPCLLCIKQKGSQDQKTCRGKKEIVRKKLQLGEPIQRFPVTRLALPPLRALHGLYGLSHKLRDRLRLIVVPYVELEIVSRLSFLSRGFPKGVPNRLTLLGTFPQPSSRQRKRKSYFQCFTFDFFSMAVMNPDLLLKQYHPKSPVSLGVLRMVKRKSKAVVESRVINSYTFRGQLIHGGICLGDHEGIPDRQEGRPLGWGSNYPDHPAGPSGLGPLGTPVLLPQSLALIL</sequence>
<keyword evidence="2" id="KW-1185">Reference proteome</keyword>
<gene>
    <name evidence="1" type="ORF">Cgig2_012683</name>
</gene>
<dbReference type="Proteomes" id="UP001153076">
    <property type="component" value="Unassembled WGS sequence"/>
</dbReference>
<proteinExistence type="predicted"/>
<dbReference type="AlphaFoldDB" id="A0A9Q1K016"/>